<evidence type="ECO:0000256" key="15">
    <source>
        <dbReference type="PIRSR" id="PIRSR001355-3"/>
    </source>
</evidence>
<dbReference type="PIRSF" id="PIRSF001355">
    <property type="entry name" value="S-AdenosylMet_decarboxylase"/>
    <property type="match status" value="1"/>
</dbReference>
<feature type="site" description="Cleavage (non-hydrolytic); by autolysis" evidence="16">
    <location>
        <begin position="107"/>
        <end position="108"/>
    </location>
</feature>
<keyword evidence="20" id="KW-1185">Reference proteome</keyword>
<keyword evidence="8 12" id="KW-0865">Zymogen</keyword>
<keyword evidence="5 16" id="KW-0068">Autocatalytic cleavage</keyword>
<feature type="binding site" evidence="14">
    <location>
        <position position="272"/>
    </location>
    <ligand>
        <name>substrate</name>
    </ligand>
</feature>
<dbReference type="GO" id="GO:0004014">
    <property type="term" value="F:adenosylmethionine decarboxylase activity"/>
    <property type="evidence" value="ECO:0007669"/>
    <property type="project" value="UniProtKB-EC"/>
</dbReference>
<evidence type="ECO:0000256" key="12">
    <source>
        <dbReference type="PIRNR" id="PIRNR001355"/>
    </source>
</evidence>
<dbReference type="PANTHER" id="PTHR11570:SF0">
    <property type="entry name" value="S-ADENOSYLMETHIONINE DECARBOXYLASE PROENZYME"/>
    <property type="match status" value="1"/>
</dbReference>
<feature type="binding site" evidence="14">
    <location>
        <position position="53"/>
    </location>
    <ligand>
        <name>substrate</name>
    </ligand>
</feature>
<dbReference type="UniPathway" id="UPA00331">
    <property type="reaction ID" value="UER00451"/>
</dbReference>
<feature type="modified residue" description="Pyruvic acid (Ser); by autocatalysis" evidence="15">
    <location>
        <position position="108"/>
    </location>
</feature>
<gene>
    <name evidence="19" type="ORF">FCC1311_055772</name>
</gene>
<evidence type="ECO:0000256" key="11">
    <source>
        <dbReference type="ARBA" id="ARBA00023317"/>
    </source>
</evidence>
<evidence type="ECO:0000256" key="16">
    <source>
        <dbReference type="PIRSR" id="PIRSR001355-4"/>
    </source>
</evidence>
<dbReference type="NCBIfam" id="TIGR00535">
    <property type="entry name" value="SAM_DCase"/>
    <property type="match status" value="1"/>
</dbReference>
<evidence type="ECO:0000256" key="4">
    <source>
        <dbReference type="ARBA" id="ARBA00022793"/>
    </source>
</evidence>
<evidence type="ECO:0000256" key="8">
    <source>
        <dbReference type="ARBA" id="ARBA00023145"/>
    </source>
</evidence>
<dbReference type="Pfam" id="PF01536">
    <property type="entry name" value="SAM_decarbox"/>
    <property type="match status" value="1"/>
</dbReference>
<keyword evidence="9 12" id="KW-0456">Lyase</keyword>
<evidence type="ECO:0000256" key="17">
    <source>
        <dbReference type="PIRSR" id="PIRSR001355-5"/>
    </source>
</evidence>
<evidence type="ECO:0000256" key="14">
    <source>
        <dbReference type="PIRSR" id="PIRSR001355-2"/>
    </source>
</evidence>
<name>A0A2R5GFL0_9STRA</name>
<dbReference type="Gene3D" id="3.30.360.50">
    <property type="entry name" value="S-adenosylmethionine decarboxylase"/>
    <property type="match status" value="1"/>
</dbReference>
<dbReference type="GO" id="GO:0008295">
    <property type="term" value="P:spermidine biosynthetic process"/>
    <property type="evidence" value="ECO:0007669"/>
    <property type="project" value="UniProtKB-KW"/>
</dbReference>
<comment type="caution">
    <text evidence="19">The sequence shown here is derived from an EMBL/GenBank/DDBJ whole genome shotgun (WGS) entry which is preliminary data.</text>
</comment>
<dbReference type="InParanoid" id="A0A2R5GFL0"/>
<evidence type="ECO:0000256" key="9">
    <source>
        <dbReference type="ARBA" id="ARBA00023239"/>
    </source>
</evidence>
<keyword evidence="7 12" id="KW-0620">Polyamine biosynthesis</keyword>
<comment type="pathway">
    <text evidence="1 12">Amine and polyamine biosynthesis; S-adenosylmethioninamine biosynthesis; S-adenosylmethioninamine from S-adenosyl-L-methionine: step 1/1.</text>
</comment>
<feature type="compositionally biased region" description="Low complexity" evidence="18">
    <location>
        <begin position="11"/>
        <end position="27"/>
    </location>
</feature>
<feature type="region of interest" description="Disordered" evidence="18">
    <location>
        <begin position="1"/>
        <end position="35"/>
    </location>
</feature>
<evidence type="ECO:0000256" key="1">
    <source>
        <dbReference type="ARBA" id="ARBA00004911"/>
    </source>
</evidence>
<protein>
    <recommendedName>
        <fullName evidence="12">S-adenosylmethionine decarboxylase proenzyme</fullName>
        <ecNumber evidence="12">4.1.1.50</ecNumber>
    </recommendedName>
</protein>
<keyword evidence="6 12" id="KW-0745">Spermidine biosynthesis</keyword>
<proteinExistence type="inferred from homology"/>
<evidence type="ECO:0000256" key="10">
    <source>
        <dbReference type="ARBA" id="ARBA00023270"/>
    </source>
</evidence>
<dbReference type="EC" id="4.1.1.50" evidence="12"/>
<dbReference type="SUPFAM" id="SSF56276">
    <property type="entry name" value="S-adenosylmethionine decarboxylase"/>
    <property type="match status" value="1"/>
</dbReference>
<dbReference type="GO" id="GO:0006597">
    <property type="term" value="P:spermine biosynthetic process"/>
    <property type="evidence" value="ECO:0007669"/>
    <property type="project" value="InterPro"/>
</dbReference>
<evidence type="ECO:0000256" key="2">
    <source>
        <dbReference type="ARBA" id="ARBA00008466"/>
    </source>
</evidence>
<feature type="active site" description="Proton acceptor; for processing activity" evidence="13">
    <location>
        <position position="291"/>
    </location>
</feature>
<keyword evidence="4 12" id="KW-0210">Decarboxylase</keyword>
<evidence type="ECO:0000256" key="6">
    <source>
        <dbReference type="ARBA" id="ARBA00023066"/>
    </source>
</evidence>
<feature type="binding site" evidence="14">
    <location>
        <position position="295"/>
    </location>
    <ligand>
        <name>substrate</name>
    </ligand>
</feature>
<evidence type="ECO:0000256" key="3">
    <source>
        <dbReference type="ARBA" id="ARBA00022691"/>
    </source>
</evidence>
<dbReference type="PROSITE" id="PS01336">
    <property type="entry name" value="ADOMETDC"/>
    <property type="match status" value="1"/>
</dbReference>
<keyword evidence="11 12" id="KW-0670">Pyruvate</keyword>
<dbReference type="InterPro" id="IPR016067">
    <property type="entry name" value="S-AdoMet_deCO2ase_core"/>
</dbReference>
<comment type="cofactor">
    <cofactor evidence="12">
        <name>pyruvate</name>
        <dbReference type="ChEBI" id="CHEBI:15361"/>
    </cofactor>
    <text evidence="12">Binds 1 pyruvoyl group covalently per subunit.</text>
</comment>
<dbReference type="AlphaFoldDB" id="A0A2R5GFL0"/>
<dbReference type="GO" id="GO:0005829">
    <property type="term" value="C:cytosol"/>
    <property type="evidence" value="ECO:0007669"/>
    <property type="project" value="TreeGrafter"/>
</dbReference>
<dbReference type="Proteomes" id="UP000241890">
    <property type="component" value="Unassembled WGS sequence"/>
</dbReference>
<dbReference type="InterPro" id="IPR048283">
    <property type="entry name" value="AdoMetDC-like"/>
</dbReference>
<feature type="binding site" evidence="14">
    <location>
        <position position="107"/>
    </location>
    <ligand>
        <name>substrate</name>
    </ligand>
</feature>
<dbReference type="Gene3D" id="3.60.90.10">
    <property type="entry name" value="S-adenosylmethionine decarboxylase"/>
    <property type="match status" value="1"/>
</dbReference>
<accession>A0A2R5GFL0</accession>
<feature type="chain" id="PRO_5042320662" description="S-adenosylmethionine decarboxylase beta chain" evidence="17">
    <location>
        <begin position="1"/>
        <end position="107"/>
    </location>
</feature>
<dbReference type="EMBL" id="BEYU01000056">
    <property type="protein sequence ID" value="GBG29355.1"/>
    <property type="molecule type" value="Genomic_DNA"/>
</dbReference>
<dbReference type="InterPro" id="IPR018166">
    <property type="entry name" value="S-AdoMet_deCO2ase_CS"/>
</dbReference>
<feature type="chain" id="PRO_5042320661" description="S-adenosylmethionine decarboxylase alpha chain" evidence="17">
    <location>
        <begin position="108"/>
        <end position="388"/>
    </location>
</feature>
<evidence type="ECO:0000256" key="7">
    <source>
        <dbReference type="ARBA" id="ARBA00023115"/>
    </source>
</evidence>
<comment type="catalytic activity">
    <reaction evidence="12">
        <text>S-adenosyl-L-methionine + H(+) = S-adenosyl 3-(methylsulfanyl)propylamine + CO2</text>
        <dbReference type="Rhea" id="RHEA:15981"/>
        <dbReference type="ChEBI" id="CHEBI:15378"/>
        <dbReference type="ChEBI" id="CHEBI:16526"/>
        <dbReference type="ChEBI" id="CHEBI:57443"/>
        <dbReference type="ChEBI" id="CHEBI:59789"/>
        <dbReference type="EC" id="4.1.1.50"/>
    </reaction>
</comment>
<evidence type="ECO:0000256" key="13">
    <source>
        <dbReference type="PIRSR" id="PIRSR001355-1"/>
    </source>
</evidence>
<feature type="active site" description="Proton donor; for catalytic activity" evidence="13">
    <location>
        <position position="122"/>
    </location>
</feature>
<reference evidence="19 20" key="1">
    <citation type="submission" date="2017-12" db="EMBL/GenBank/DDBJ databases">
        <title>Sequencing, de novo assembly and annotation of complete genome of a new Thraustochytrid species, strain FCC1311.</title>
        <authorList>
            <person name="Sedici K."/>
            <person name="Godart F."/>
            <person name="Aiese Cigliano R."/>
            <person name="Sanseverino W."/>
            <person name="Barakat M."/>
            <person name="Ortet P."/>
            <person name="Marechal E."/>
            <person name="Cagnac O."/>
            <person name="Amato A."/>
        </authorList>
    </citation>
    <scope>NUCLEOTIDE SEQUENCE [LARGE SCALE GENOMIC DNA]</scope>
</reference>
<keyword evidence="3 12" id="KW-0949">S-adenosyl-L-methionine</keyword>
<evidence type="ECO:0000256" key="18">
    <source>
        <dbReference type="SAM" id="MobiDB-lite"/>
    </source>
</evidence>
<keyword evidence="10 12" id="KW-0704">Schiff base</keyword>
<evidence type="ECO:0000256" key="5">
    <source>
        <dbReference type="ARBA" id="ARBA00022813"/>
    </source>
</evidence>
<sequence>MQHQQQNGGIQPDHVQVQDQQQDQQQVLEHTQQKAGEAIVSEAKDASVVPAGFEGPEKILEIDFNPSMGKSLREVNRETWDAILDLARCQILSKMSNEFLDAYVLSESSLFVYSHKVFIKTCGTTTLLRCLPLLLKVAESRGLELQWIGYTRKNFIFPDDQEFPHSSFAQEIEYTKKCRGPQGGALNGGAYILGDLLADHWYVYVADYCGDANQSSERNVNIMMYDLDIDVCQGFYRQPELDLEADAQRAAYEVAKINDLCGPDAIVDDRMFEPCGYSLNALQDESFYTLHVTPEPEYSYASFETNLEISDYTDLLTKTLRAFRPKRFAITMFADEAALEKIRQCPTQLTSVAAGCTYRRETQSTTSIRADYACRMSVYVMENQTSSS</sequence>
<evidence type="ECO:0000313" key="19">
    <source>
        <dbReference type="EMBL" id="GBG29355.1"/>
    </source>
</evidence>
<feature type="active site" description="Proton acceptor; for processing activity" evidence="13">
    <location>
        <position position="278"/>
    </location>
</feature>
<dbReference type="PANTHER" id="PTHR11570">
    <property type="entry name" value="S-ADENOSYLMETHIONINE DECARBOXYLASE"/>
    <property type="match status" value="1"/>
</dbReference>
<organism evidence="19 20">
    <name type="scientific">Hondaea fermentalgiana</name>
    <dbReference type="NCBI Taxonomy" id="2315210"/>
    <lineage>
        <taxon>Eukaryota</taxon>
        <taxon>Sar</taxon>
        <taxon>Stramenopiles</taxon>
        <taxon>Bigyra</taxon>
        <taxon>Labyrinthulomycetes</taxon>
        <taxon>Thraustochytrida</taxon>
        <taxon>Thraustochytriidae</taxon>
        <taxon>Hondaea</taxon>
    </lineage>
</organism>
<dbReference type="OrthoDB" id="1068353at2759"/>
<comment type="similarity">
    <text evidence="2 12">Belongs to the eukaryotic AdoMetDC family.</text>
</comment>
<dbReference type="InterPro" id="IPR001985">
    <property type="entry name" value="S-AdoMet_decarboxylase_euk"/>
</dbReference>
<feature type="active site" description="Schiff-base intermediate with substrate; via pyruvic acid" evidence="13">
    <location>
        <position position="108"/>
    </location>
</feature>
<evidence type="ECO:0000313" key="20">
    <source>
        <dbReference type="Proteomes" id="UP000241890"/>
    </source>
</evidence>